<evidence type="ECO:0008006" key="3">
    <source>
        <dbReference type="Google" id="ProtNLM"/>
    </source>
</evidence>
<sequence length="167" mass="18712">MVLLKQVSGEEQLTSAAIHLCSFWVKIYDIPMKFRTERHLPLIAGRLGQFCEIDERGPVGWGKYIRARVVIDVDQPLKKEIHSRSATASIQFDSDDDQEFPYGEGLRASPTKVFIHKSPVLVSRKNPSIVVPSLSLHHNLLLALKLLILTPSAIKLPMPLTLTARPP</sequence>
<reference evidence="1" key="2">
    <citation type="journal article" date="2023" name="Plants (Basel)">
        <title>Annotation of the Turnera subulata (Passifloraceae) Draft Genome Reveals the S-Locus Evolved after the Divergence of Turneroideae from Passifloroideae in a Stepwise Manner.</title>
        <authorList>
            <person name="Henning P.M."/>
            <person name="Roalson E.H."/>
            <person name="Mir W."/>
            <person name="McCubbin A.G."/>
            <person name="Shore J.S."/>
        </authorList>
    </citation>
    <scope>NUCLEOTIDE SEQUENCE</scope>
    <source>
        <strain evidence="1">F60SS</strain>
    </source>
</reference>
<comment type="caution">
    <text evidence="1">The sequence shown here is derived from an EMBL/GenBank/DDBJ whole genome shotgun (WGS) entry which is preliminary data.</text>
</comment>
<gene>
    <name evidence="1" type="ORF">Tsubulata_044077</name>
</gene>
<evidence type="ECO:0000313" key="1">
    <source>
        <dbReference type="EMBL" id="KAJ4828653.1"/>
    </source>
</evidence>
<dbReference type="Proteomes" id="UP001141552">
    <property type="component" value="Unassembled WGS sequence"/>
</dbReference>
<dbReference type="AlphaFoldDB" id="A0A9Q0FBU5"/>
<protein>
    <recommendedName>
        <fullName evidence="3">DUF4283 domain-containing protein</fullName>
    </recommendedName>
</protein>
<accession>A0A9Q0FBU5</accession>
<proteinExistence type="predicted"/>
<dbReference type="OrthoDB" id="1939268at2759"/>
<reference evidence="1" key="1">
    <citation type="submission" date="2022-02" db="EMBL/GenBank/DDBJ databases">
        <authorList>
            <person name="Henning P.M."/>
            <person name="McCubbin A.G."/>
            <person name="Shore J.S."/>
        </authorList>
    </citation>
    <scope>NUCLEOTIDE SEQUENCE</scope>
    <source>
        <strain evidence="1">F60SS</strain>
        <tissue evidence="1">Leaves</tissue>
    </source>
</reference>
<dbReference type="EMBL" id="JAKUCV010006117">
    <property type="protein sequence ID" value="KAJ4828653.1"/>
    <property type="molecule type" value="Genomic_DNA"/>
</dbReference>
<name>A0A9Q0FBU5_9ROSI</name>
<evidence type="ECO:0000313" key="2">
    <source>
        <dbReference type="Proteomes" id="UP001141552"/>
    </source>
</evidence>
<organism evidence="1 2">
    <name type="scientific">Turnera subulata</name>
    <dbReference type="NCBI Taxonomy" id="218843"/>
    <lineage>
        <taxon>Eukaryota</taxon>
        <taxon>Viridiplantae</taxon>
        <taxon>Streptophyta</taxon>
        <taxon>Embryophyta</taxon>
        <taxon>Tracheophyta</taxon>
        <taxon>Spermatophyta</taxon>
        <taxon>Magnoliopsida</taxon>
        <taxon>eudicotyledons</taxon>
        <taxon>Gunneridae</taxon>
        <taxon>Pentapetalae</taxon>
        <taxon>rosids</taxon>
        <taxon>fabids</taxon>
        <taxon>Malpighiales</taxon>
        <taxon>Passifloraceae</taxon>
        <taxon>Turnera</taxon>
    </lineage>
</organism>
<keyword evidence="2" id="KW-1185">Reference proteome</keyword>